<reference evidence="2 3" key="1">
    <citation type="submission" date="2018-03" db="EMBL/GenBank/DDBJ databases">
        <title>Genome sequence of Clostridium vincentii DSM 10228.</title>
        <authorList>
            <person name="Poehlein A."/>
            <person name="Daniel R."/>
        </authorList>
    </citation>
    <scope>NUCLEOTIDE SEQUENCE [LARGE SCALE GENOMIC DNA]</scope>
    <source>
        <strain evidence="2 3">DSM 10228</strain>
    </source>
</reference>
<keyword evidence="1" id="KW-1133">Transmembrane helix</keyword>
<evidence type="ECO:0000256" key="1">
    <source>
        <dbReference type="SAM" id="Phobius"/>
    </source>
</evidence>
<evidence type="ECO:0000313" key="3">
    <source>
        <dbReference type="Proteomes" id="UP000239471"/>
    </source>
</evidence>
<dbReference type="EMBL" id="PVXQ01000001">
    <property type="protein sequence ID" value="PRR84567.1"/>
    <property type="molecule type" value="Genomic_DNA"/>
</dbReference>
<organism evidence="2 3">
    <name type="scientific">Clostridium vincentii</name>
    <dbReference type="NCBI Taxonomy" id="52704"/>
    <lineage>
        <taxon>Bacteria</taxon>
        <taxon>Bacillati</taxon>
        <taxon>Bacillota</taxon>
        <taxon>Clostridia</taxon>
        <taxon>Eubacteriales</taxon>
        <taxon>Clostridiaceae</taxon>
        <taxon>Clostridium</taxon>
    </lineage>
</organism>
<gene>
    <name evidence="2" type="ORF">CLVI_00900</name>
</gene>
<keyword evidence="3" id="KW-1185">Reference proteome</keyword>
<keyword evidence="1" id="KW-0812">Transmembrane</keyword>
<feature type="transmembrane region" description="Helical" evidence="1">
    <location>
        <begin position="21"/>
        <end position="39"/>
    </location>
</feature>
<name>A0A2T0BL18_9CLOT</name>
<dbReference type="AlphaFoldDB" id="A0A2T0BL18"/>
<evidence type="ECO:0000313" key="2">
    <source>
        <dbReference type="EMBL" id="PRR84567.1"/>
    </source>
</evidence>
<comment type="caution">
    <text evidence="2">The sequence shown here is derived from an EMBL/GenBank/DDBJ whole genome shotgun (WGS) entry which is preliminary data.</text>
</comment>
<keyword evidence="1" id="KW-0472">Membrane</keyword>
<dbReference type="RefSeq" id="WP_106058145.1">
    <property type="nucleotide sequence ID" value="NZ_PVXQ01000001.1"/>
</dbReference>
<protein>
    <submittedName>
        <fullName evidence="2">Uncharacterized protein</fullName>
    </submittedName>
</protein>
<accession>A0A2T0BL18</accession>
<proteinExistence type="predicted"/>
<dbReference type="Proteomes" id="UP000239471">
    <property type="component" value="Unassembled WGS sequence"/>
</dbReference>
<sequence length="65" mass="7733">MTLWLQDFRSLLIEKRVSLRIVFLILILLYLFTTAFVVISKEYPLRTNSTNNITTSTHFNFIPLR</sequence>